<dbReference type="SUPFAM" id="SSF54928">
    <property type="entry name" value="RNA-binding domain, RBD"/>
    <property type="match status" value="1"/>
</dbReference>
<evidence type="ECO:0000259" key="3">
    <source>
        <dbReference type="PROSITE" id="PS50102"/>
    </source>
</evidence>
<dbReference type="InterPro" id="IPR000504">
    <property type="entry name" value="RRM_dom"/>
</dbReference>
<keyword evidence="4" id="KW-0695">RNA-directed DNA polymerase</keyword>
<protein>
    <submittedName>
        <fullName evidence="4">RNA-directed DNA polymerase, eukaryota, reverse transcriptase zinc-binding domain protein</fullName>
    </submittedName>
</protein>
<dbReference type="GO" id="GO:0003964">
    <property type="term" value="F:RNA-directed DNA polymerase activity"/>
    <property type="evidence" value="ECO:0007669"/>
    <property type="project" value="UniProtKB-KW"/>
</dbReference>
<evidence type="ECO:0000256" key="1">
    <source>
        <dbReference type="PROSITE-ProRule" id="PRU00176"/>
    </source>
</evidence>
<keyword evidence="1" id="KW-0694">RNA-binding</keyword>
<feature type="domain" description="RRM" evidence="3">
    <location>
        <begin position="275"/>
        <end position="352"/>
    </location>
</feature>
<dbReference type="SMART" id="SM00360">
    <property type="entry name" value="RRM"/>
    <property type="match status" value="1"/>
</dbReference>
<feature type="region of interest" description="Disordered" evidence="2">
    <location>
        <begin position="187"/>
        <end position="217"/>
    </location>
</feature>
<dbReference type="EMBL" id="BKCJ010007287">
    <property type="protein sequence ID" value="GEU76477.1"/>
    <property type="molecule type" value="Genomic_DNA"/>
</dbReference>
<dbReference type="PANTHER" id="PTHR33116">
    <property type="entry name" value="REVERSE TRANSCRIPTASE ZINC-BINDING DOMAIN-CONTAINING PROTEIN-RELATED-RELATED"/>
    <property type="match status" value="1"/>
</dbReference>
<gene>
    <name evidence="4" type="ORF">Tci_048455</name>
</gene>
<evidence type="ECO:0000313" key="4">
    <source>
        <dbReference type="EMBL" id="GEU76477.1"/>
    </source>
</evidence>
<feature type="region of interest" description="Disordered" evidence="2">
    <location>
        <begin position="1530"/>
        <end position="1559"/>
    </location>
</feature>
<keyword evidence="4" id="KW-0548">Nucleotidyltransferase</keyword>
<dbReference type="PANTHER" id="PTHR33116:SF79">
    <property type="entry name" value="REVERSE TRANSCRIPTASE DOMAIN, ZINC FINGER, CCHC-TYPE-RELATED"/>
    <property type="match status" value="1"/>
</dbReference>
<dbReference type="Pfam" id="PF00076">
    <property type="entry name" value="RRM_1"/>
    <property type="match status" value="1"/>
</dbReference>
<comment type="caution">
    <text evidence="4">The sequence shown here is derived from an EMBL/GenBank/DDBJ whole genome shotgun (WGS) entry which is preliminary data.</text>
</comment>
<dbReference type="CDD" id="cd00590">
    <property type="entry name" value="RRM_SF"/>
    <property type="match status" value="1"/>
</dbReference>
<dbReference type="InterPro" id="IPR012677">
    <property type="entry name" value="Nucleotide-bd_a/b_plait_sf"/>
</dbReference>
<organism evidence="4">
    <name type="scientific">Tanacetum cinerariifolium</name>
    <name type="common">Dalmatian daisy</name>
    <name type="synonym">Chrysanthemum cinerariifolium</name>
    <dbReference type="NCBI Taxonomy" id="118510"/>
    <lineage>
        <taxon>Eukaryota</taxon>
        <taxon>Viridiplantae</taxon>
        <taxon>Streptophyta</taxon>
        <taxon>Embryophyta</taxon>
        <taxon>Tracheophyta</taxon>
        <taxon>Spermatophyta</taxon>
        <taxon>Magnoliopsida</taxon>
        <taxon>eudicotyledons</taxon>
        <taxon>Gunneridae</taxon>
        <taxon>Pentapetalae</taxon>
        <taxon>asterids</taxon>
        <taxon>campanulids</taxon>
        <taxon>Asterales</taxon>
        <taxon>Asteraceae</taxon>
        <taxon>Asteroideae</taxon>
        <taxon>Anthemideae</taxon>
        <taxon>Anthemidinae</taxon>
        <taxon>Tanacetum</taxon>
    </lineage>
</organism>
<keyword evidence="4" id="KW-0808">Transferase</keyword>
<proteinExistence type="predicted"/>
<dbReference type="GO" id="GO:0003723">
    <property type="term" value="F:RNA binding"/>
    <property type="evidence" value="ECO:0007669"/>
    <property type="project" value="UniProtKB-UniRule"/>
</dbReference>
<feature type="compositionally biased region" description="Basic and acidic residues" evidence="2">
    <location>
        <begin position="207"/>
        <end position="217"/>
    </location>
</feature>
<accession>A0A6L2MT04</accession>
<feature type="region of interest" description="Disordered" evidence="2">
    <location>
        <begin position="559"/>
        <end position="596"/>
    </location>
</feature>
<sequence>MSTHSSARIFFPPLDNPELTIRRRSLADPTRLNDFEMAAKGNGDPPVPDLRIMEELRQPSLNGRGGPISPIAIQATNFGLKNDMIQQVQNSCQFHGLPGDDANKHLDKFLHVAQIIKVNGVTDDALRFACLGSLSLTQFLEFNGPWGMFGDHGQPSLQGGDDVVGSVVRMVLVKIVVVWGWQPRLKGEEDGSGRSLNGSGRKLTRATPERDRREYRGGDDVVGSVVRMVVRDPRLEGEVDGSGRSLAGSGRKLAGATPEREGRESKEDDVIKISTSIYVTNLPERFGAMDLWNTCQSYGHVVDTFIPDKRSKAGKRFGFARFIKIIDVDKLVNNLCMIWIGRSKLHANVARFQRNQKYKQSSKAYEYGKYSAKSESGNNSDGTKTKINSFAQVVKEFASLPNLKMVLAKEGYTSIDLKYMGGLWVMIKFQEEETMNKFRTSLTTGLWNTFNRIASRWGSLLNEEELENGDFHSNRLCICSNMKTIVSESFKMAFRGKIYWVRTIEVPGWVPDFEDDSGEMSYDSLNDDEEPRGEARIQNEMDSEGSVKEVPDTCFDEVLNKKKKRNKDNTSEGSLKYPPGFTPNEDGDGSGAASGNQVEENSMNVEHAIDMNVEKQDNVKDGFQRDTNESNCSGHFKKSTAPPTGGSILHLIDDLVKVGQTMGFDMSGCIKNMEEIIESQGVNDGGILCIWDPTMFQKENETISDYFVIVRVMGDFNEVRDANKRFGSIFNKKGAKVFNNFIINDGLVELPLGGCSFTWCHKSAKKMSKLDRPILMRECHGDYGPTLFKFFHYWFEIDSFDKFVEESWKDNSVVDQNPFSKFMKKLKFLKMKIRTWIRIYKERSKSGKRHLNSELRTIDSNIDRGKGNDSDINRRHDIIRLIQDIEKVDTLEMTQKAKIKWAIEGDENSKFYHGMINKKRGRRTVRGVMADGTRLESPISVKKEFYDHFKNRFGNPSSSGIQLVKEFSKRLSVEQNANLKAPGPDGYTFGFYRRYWRFIENDIFKAIKWFFANGTIPKGGDLVNEVKSAFVADRQILDGPFILNELMQWSKSKKKQTMVFKVDFEKAVVDVGLFKGVKLSPTLLMTHLFYADDAIFMGQWNQANIDTLIHVLDVFHRASGLRINIYKSKLLGIFVEASKLDQAAAKIGCAVLNTPFTYLGSRVGGNMSRIQAWNDIIEGMVSRLSKWKVKTLLIGGRLTLLKLVLGALPIYHMSIFKVPMKVLKNLEAIRASFFNGTDINTKKPCWLSWKKVMASKDNGGLGVSSLYALNMALLFKWISIIKEVESLKDKGMDLLQFISQVLGNGISTSFWEVLWRGDVAFKVLVPRIYALETMKNIVVASKLSHNDLVWSLRRRPRDGIEQAQLTLIKNCMEGVILSNSNDRWVWNLVGSGEFSVASVRKYIDDHSLPYIILQMFSAAPFWTHKEAKKQCGNILIDGTCSKCNSGAGNSSVYDPNPKSFNEGIKAADCDPEEEIYLIEKLLYDNSSPRPPKEFISKNSDAAIESLSLSISYLRDMLILEELLSNDSLPLPKNESFHSDIPSTPRPPAKPPDDDEIEPNSGILTVKVVGDISEHDVPMPRLLPTQPTLASNQDKSPYLLSHRGLKAFQLSSECPMMIYGGNIPILDVPFLHLYPP</sequence>
<reference evidence="4" key="1">
    <citation type="journal article" date="2019" name="Sci. Rep.">
        <title>Draft genome of Tanacetum cinerariifolium, the natural source of mosquito coil.</title>
        <authorList>
            <person name="Yamashiro T."/>
            <person name="Shiraishi A."/>
            <person name="Satake H."/>
            <person name="Nakayama K."/>
        </authorList>
    </citation>
    <scope>NUCLEOTIDE SEQUENCE</scope>
</reference>
<feature type="region of interest" description="Disordered" evidence="2">
    <location>
        <begin position="236"/>
        <end position="266"/>
    </location>
</feature>
<dbReference type="Gene3D" id="3.30.70.330">
    <property type="match status" value="1"/>
</dbReference>
<dbReference type="PROSITE" id="PS50102">
    <property type="entry name" value="RRM"/>
    <property type="match status" value="1"/>
</dbReference>
<dbReference type="InterPro" id="IPR035979">
    <property type="entry name" value="RBD_domain_sf"/>
</dbReference>
<name>A0A6L2MT04_TANCI</name>
<evidence type="ECO:0000256" key="2">
    <source>
        <dbReference type="SAM" id="MobiDB-lite"/>
    </source>
</evidence>